<dbReference type="EMBL" id="CADCXU010007270">
    <property type="protein sequence ID" value="CAA9998617.1"/>
    <property type="molecule type" value="Genomic_DNA"/>
</dbReference>
<sequence>MEKNCEINLRTFEIKSKVFQGKLRVFRTGLPRKIVNQKRRSTKPISLKKMAS</sequence>
<reference evidence="1 3" key="1">
    <citation type="submission" date="2020-02" db="EMBL/GenBank/DDBJ databases">
        <authorList>
            <person name="Ferguson B K."/>
        </authorList>
    </citation>
    <scope>NUCLEOTIDE SEQUENCE [LARGE SCALE GENOMIC DNA]</scope>
</reference>
<accession>A0A6H5G865</accession>
<protein>
    <submittedName>
        <fullName evidence="1">Uncharacterized protein</fullName>
    </submittedName>
</protein>
<gene>
    <name evidence="1" type="ORF">NTEN_LOCUS4899</name>
    <name evidence="2" type="ORF">NTEN_LOCUS4900</name>
</gene>
<dbReference type="AlphaFoldDB" id="A0A6H5G865"/>
<name>A0A6H5G865_9HEMI</name>
<dbReference type="EMBL" id="CADCXU010007268">
    <property type="protein sequence ID" value="CAA9998616.1"/>
    <property type="molecule type" value="Genomic_DNA"/>
</dbReference>
<evidence type="ECO:0000313" key="3">
    <source>
        <dbReference type="Proteomes" id="UP000479000"/>
    </source>
</evidence>
<dbReference type="Proteomes" id="UP000479000">
    <property type="component" value="Unassembled WGS sequence"/>
</dbReference>
<organism evidence="1 3">
    <name type="scientific">Nesidiocoris tenuis</name>
    <dbReference type="NCBI Taxonomy" id="355587"/>
    <lineage>
        <taxon>Eukaryota</taxon>
        <taxon>Metazoa</taxon>
        <taxon>Ecdysozoa</taxon>
        <taxon>Arthropoda</taxon>
        <taxon>Hexapoda</taxon>
        <taxon>Insecta</taxon>
        <taxon>Pterygota</taxon>
        <taxon>Neoptera</taxon>
        <taxon>Paraneoptera</taxon>
        <taxon>Hemiptera</taxon>
        <taxon>Heteroptera</taxon>
        <taxon>Panheteroptera</taxon>
        <taxon>Cimicomorpha</taxon>
        <taxon>Miridae</taxon>
        <taxon>Dicyphina</taxon>
        <taxon>Nesidiocoris</taxon>
    </lineage>
</organism>
<keyword evidence="3" id="KW-1185">Reference proteome</keyword>
<proteinExistence type="predicted"/>
<evidence type="ECO:0000313" key="2">
    <source>
        <dbReference type="EMBL" id="CAA9998617.1"/>
    </source>
</evidence>
<evidence type="ECO:0000313" key="1">
    <source>
        <dbReference type="EMBL" id="CAA9998616.1"/>
    </source>
</evidence>